<dbReference type="InterPro" id="IPR026610">
    <property type="entry name" value="Hen1"/>
</dbReference>
<reference evidence="14 15" key="1">
    <citation type="submission" date="2024-02" db="EMBL/GenBank/DDBJ databases">
        <title>Discinaceae phylogenomics.</title>
        <authorList>
            <person name="Dirks A.C."/>
            <person name="James T.Y."/>
        </authorList>
    </citation>
    <scope>NUCLEOTIDE SEQUENCE [LARGE SCALE GENOMIC DNA]</scope>
    <source>
        <strain evidence="14 15">ACD0624</strain>
    </source>
</reference>
<evidence type="ECO:0000256" key="5">
    <source>
        <dbReference type="ARBA" id="ARBA00022679"/>
    </source>
</evidence>
<feature type="compositionally biased region" description="Polar residues" evidence="13">
    <location>
        <begin position="742"/>
        <end position="753"/>
    </location>
</feature>
<name>A0ABR3GI45_9PEZI</name>
<keyword evidence="6" id="KW-0949">S-adenosyl-L-methionine</keyword>
<evidence type="ECO:0000256" key="4">
    <source>
        <dbReference type="ARBA" id="ARBA00022603"/>
    </source>
</evidence>
<keyword evidence="8" id="KW-0460">Magnesium</keyword>
<evidence type="ECO:0000256" key="9">
    <source>
        <dbReference type="ARBA" id="ARBA00022884"/>
    </source>
</evidence>
<evidence type="ECO:0000256" key="10">
    <source>
        <dbReference type="ARBA" id="ARBA00023158"/>
    </source>
</evidence>
<comment type="catalytic activity">
    <reaction evidence="12">
        <text>small RNA 3'-end nucleotide + S-adenosyl-L-methionine = small RNA 3'-end 2'-O-methylnucleotide + S-adenosyl-L-homocysteine + H(+)</text>
        <dbReference type="Rhea" id="RHEA:37887"/>
        <dbReference type="Rhea" id="RHEA-COMP:10415"/>
        <dbReference type="Rhea" id="RHEA-COMP:10416"/>
        <dbReference type="ChEBI" id="CHEBI:15378"/>
        <dbReference type="ChEBI" id="CHEBI:57856"/>
        <dbReference type="ChEBI" id="CHEBI:59789"/>
        <dbReference type="ChEBI" id="CHEBI:74896"/>
        <dbReference type="ChEBI" id="CHEBI:74898"/>
        <dbReference type="EC" id="2.1.1.386"/>
    </reaction>
</comment>
<feature type="compositionally biased region" description="Pro residues" evidence="13">
    <location>
        <begin position="12"/>
        <end position="23"/>
    </location>
</feature>
<evidence type="ECO:0000256" key="3">
    <source>
        <dbReference type="ARBA" id="ARBA00021330"/>
    </source>
</evidence>
<evidence type="ECO:0000256" key="2">
    <source>
        <dbReference type="ARBA" id="ARBA00009026"/>
    </source>
</evidence>
<dbReference type="EC" id="2.1.1.386" evidence="11"/>
<evidence type="ECO:0000256" key="1">
    <source>
        <dbReference type="ARBA" id="ARBA00001946"/>
    </source>
</evidence>
<keyword evidence="7" id="KW-0479">Metal-binding</keyword>
<feature type="region of interest" description="Disordered" evidence="13">
    <location>
        <begin position="904"/>
        <end position="927"/>
    </location>
</feature>
<keyword evidence="4" id="KW-0489">Methyltransferase</keyword>
<evidence type="ECO:0000256" key="7">
    <source>
        <dbReference type="ARBA" id="ARBA00022723"/>
    </source>
</evidence>
<dbReference type="PANTHER" id="PTHR21404">
    <property type="entry name" value="HEN1"/>
    <property type="match status" value="1"/>
</dbReference>
<keyword evidence="9" id="KW-0694">RNA-binding</keyword>
<keyword evidence="10" id="KW-0943">RNA-mediated gene silencing</keyword>
<comment type="similarity">
    <text evidence="2">Belongs to the methyltransferase superfamily. HEN1 family.</text>
</comment>
<feature type="region of interest" description="Disordered" evidence="13">
    <location>
        <begin position="419"/>
        <end position="439"/>
    </location>
</feature>
<proteinExistence type="inferred from homology"/>
<evidence type="ECO:0000256" key="6">
    <source>
        <dbReference type="ARBA" id="ARBA00022691"/>
    </source>
</evidence>
<comment type="cofactor">
    <cofactor evidence="1">
        <name>Mg(2+)</name>
        <dbReference type="ChEBI" id="CHEBI:18420"/>
    </cofactor>
</comment>
<gene>
    <name evidence="14" type="ORF">Q9L58_005533</name>
</gene>
<dbReference type="PANTHER" id="PTHR21404:SF3">
    <property type="entry name" value="SMALL RNA 2'-O-METHYLTRANSFERASE"/>
    <property type="match status" value="1"/>
</dbReference>
<dbReference type="CDD" id="cd02440">
    <property type="entry name" value="AdoMet_MTases"/>
    <property type="match status" value="1"/>
</dbReference>
<evidence type="ECO:0000313" key="14">
    <source>
        <dbReference type="EMBL" id="KAL0635485.1"/>
    </source>
</evidence>
<keyword evidence="5" id="KW-0808">Transferase</keyword>
<dbReference type="InterPro" id="IPR029063">
    <property type="entry name" value="SAM-dependent_MTases_sf"/>
</dbReference>
<feature type="region of interest" description="Disordered" evidence="13">
    <location>
        <begin position="742"/>
        <end position="764"/>
    </location>
</feature>
<dbReference type="SUPFAM" id="SSF53335">
    <property type="entry name" value="S-adenosyl-L-methionine-dependent methyltransferases"/>
    <property type="match status" value="1"/>
</dbReference>
<feature type="compositionally biased region" description="Basic and acidic residues" evidence="13">
    <location>
        <begin position="916"/>
        <end position="927"/>
    </location>
</feature>
<feature type="compositionally biased region" description="Acidic residues" evidence="13">
    <location>
        <begin position="754"/>
        <end position="764"/>
    </location>
</feature>
<evidence type="ECO:0000256" key="11">
    <source>
        <dbReference type="ARBA" id="ARBA00035025"/>
    </source>
</evidence>
<evidence type="ECO:0000313" key="15">
    <source>
        <dbReference type="Proteomes" id="UP001447188"/>
    </source>
</evidence>
<evidence type="ECO:0000256" key="8">
    <source>
        <dbReference type="ARBA" id="ARBA00022842"/>
    </source>
</evidence>
<comment type="caution">
    <text evidence="14">The sequence shown here is derived from an EMBL/GenBank/DDBJ whole genome shotgun (WGS) entry which is preliminary data.</text>
</comment>
<accession>A0ABR3GI45</accession>
<keyword evidence="15" id="KW-1185">Reference proteome</keyword>
<feature type="region of interest" description="Disordered" evidence="13">
    <location>
        <begin position="251"/>
        <end position="284"/>
    </location>
</feature>
<evidence type="ECO:0000256" key="12">
    <source>
        <dbReference type="ARBA" id="ARBA00048418"/>
    </source>
</evidence>
<feature type="region of interest" description="Disordered" evidence="13">
    <location>
        <begin position="1"/>
        <end position="25"/>
    </location>
</feature>
<sequence>MATTGTASLNLPHPPPSPPPTPPRIAFDPPLFLQRRVAVQDFLTKFCGSPRFHGKLRSVLDVGCGPDCLLLRSLLPCNDELPLERITGIDFDEELFSPGVAESVAPGAYGGKGMAEDRWRGLDVSLLQGSFVHLTPKTVPRHDIIVSTEVIEHLDPQPLSQFAPVLLGKMKPKVCIITTPNRDFNQVFDIPFTPLDCSPLVKPVTENTNLPNMNTIMEGSLDQFENGVLAENNLTSALEAATKSLGDRIDRDAMFEDPPSRPSSPAAESEPSTTSGDSQSRYWRPGVPYPMRHHDHRFEWTRAEFRAWARTAAEQFGYDVGFSGVGGIGHGMSPIGGTGYAIQQSLEDATNIPFEDGYRGDIVSGLNLGEGLEDLFTTQFDGLSLLGRKANVVFGDCSQIAVFVIKQDVEKEWDEVEGFPTTANSAPDIRARSGSRNEGTASPIFPDAWAPLITPDNWFAHPSFTAPDIRLVCHYSYPWVKNEEFPPNYIRVIEMMQATFNRCLPAMVLEEWQKTPAVLMRDEQRRREGILPLPTPRTVDIDPYDFLEPPTAEVLLSRKMAKQEEDDREATRVKEQTAVMGGMAPEKVEVVKMVIGTRKIWEESYDLRRACHFHYDVFRRIIASSGPEGVMGFAVSPEQEGEGEWATIIDTTNRGHTEPHDESNQEDEMHIEFTHYGGSIITKVTTNALNNFHIATDKLEYDGPQGLFCHGTDKDIIFSPLPSSPQPAIEYPADSEAFWDDWTNNGDCDSTESSQDDYDPDEQNEQDWNWYHDDDDMLRRETFKVLKLHTIAIWGVGSNADDLGYSTKCKGKGQCKIIQSVRIDENVRIQDKNLDLPKSGILRVGKNGTVYHGEEEWEEWEDKDDIPIFMTWYKPQRLINSYEDTREGSSGIEEGVCESLEEKDPDYLGWNQPTGEEVRWRDSTEVV</sequence>
<organism evidence="14 15">
    <name type="scientific">Discina gigas</name>
    <dbReference type="NCBI Taxonomy" id="1032678"/>
    <lineage>
        <taxon>Eukaryota</taxon>
        <taxon>Fungi</taxon>
        <taxon>Dikarya</taxon>
        <taxon>Ascomycota</taxon>
        <taxon>Pezizomycotina</taxon>
        <taxon>Pezizomycetes</taxon>
        <taxon>Pezizales</taxon>
        <taxon>Discinaceae</taxon>
        <taxon>Discina</taxon>
    </lineage>
</organism>
<protein>
    <recommendedName>
        <fullName evidence="3">Small RNA 2'-O-methyltransferase</fullName>
        <ecNumber evidence="11">2.1.1.386</ecNumber>
    </recommendedName>
</protein>
<dbReference type="Gene3D" id="3.40.50.150">
    <property type="entry name" value="Vaccinia Virus protein VP39"/>
    <property type="match status" value="1"/>
</dbReference>
<feature type="compositionally biased region" description="Low complexity" evidence="13">
    <location>
        <begin position="263"/>
        <end position="275"/>
    </location>
</feature>
<evidence type="ECO:0000256" key="13">
    <source>
        <dbReference type="SAM" id="MobiDB-lite"/>
    </source>
</evidence>
<dbReference type="EMBL" id="JBBBZM010000068">
    <property type="protein sequence ID" value="KAL0635485.1"/>
    <property type="molecule type" value="Genomic_DNA"/>
</dbReference>
<dbReference type="Proteomes" id="UP001447188">
    <property type="component" value="Unassembled WGS sequence"/>
</dbReference>